<reference evidence="1" key="2">
    <citation type="submission" date="2023-05" db="EMBL/GenBank/DDBJ databases">
        <authorList>
            <person name="Fouks B."/>
        </authorList>
    </citation>
    <scope>NUCLEOTIDE SEQUENCE</scope>
    <source>
        <strain evidence="1">Stay&amp;Tobe</strain>
        <tissue evidence="1">Testes</tissue>
    </source>
</reference>
<feature type="non-terminal residue" evidence="1">
    <location>
        <position position="53"/>
    </location>
</feature>
<keyword evidence="2" id="KW-1185">Reference proteome</keyword>
<comment type="caution">
    <text evidence="1">The sequence shown here is derived from an EMBL/GenBank/DDBJ whole genome shotgun (WGS) entry which is preliminary data.</text>
</comment>
<gene>
    <name evidence="1" type="ORF">L9F63_012560</name>
</gene>
<feature type="non-terminal residue" evidence="1">
    <location>
        <position position="1"/>
    </location>
</feature>
<protein>
    <submittedName>
        <fullName evidence="1">Uncharacterized protein</fullName>
    </submittedName>
</protein>
<dbReference type="AlphaFoldDB" id="A0AAD8ENT2"/>
<evidence type="ECO:0000313" key="1">
    <source>
        <dbReference type="EMBL" id="KAJ9596397.1"/>
    </source>
</evidence>
<organism evidence="1 2">
    <name type="scientific">Diploptera punctata</name>
    <name type="common">Pacific beetle cockroach</name>
    <dbReference type="NCBI Taxonomy" id="6984"/>
    <lineage>
        <taxon>Eukaryota</taxon>
        <taxon>Metazoa</taxon>
        <taxon>Ecdysozoa</taxon>
        <taxon>Arthropoda</taxon>
        <taxon>Hexapoda</taxon>
        <taxon>Insecta</taxon>
        <taxon>Pterygota</taxon>
        <taxon>Neoptera</taxon>
        <taxon>Polyneoptera</taxon>
        <taxon>Dictyoptera</taxon>
        <taxon>Blattodea</taxon>
        <taxon>Blaberoidea</taxon>
        <taxon>Blaberidae</taxon>
        <taxon>Diplopterinae</taxon>
        <taxon>Diploptera</taxon>
    </lineage>
</organism>
<evidence type="ECO:0000313" key="2">
    <source>
        <dbReference type="Proteomes" id="UP001233999"/>
    </source>
</evidence>
<name>A0AAD8ENT2_DIPPU</name>
<proteinExistence type="predicted"/>
<dbReference type="Proteomes" id="UP001233999">
    <property type="component" value="Unassembled WGS sequence"/>
</dbReference>
<dbReference type="EMBL" id="JASPKZ010001990">
    <property type="protein sequence ID" value="KAJ9596397.1"/>
    <property type="molecule type" value="Genomic_DNA"/>
</dbReference>
<accession>A0AAD8ENT2</accession>
<sequence length="53" mass="6009">KFDSKTENKPSIPDQQESIVQQELIDGINDPQAIIEEIDPKTNDINICKRNAN</sequence>
<reference evidence="1" key="1">
    <citation type="journal article" date="2023" name="IScience">
        <title>Live-bearing cockroach genome reveals convergent evolutionary mechanisms linked to viviparity in insects and beyond.</title>
        <authorList>
            <person name="Fouks B."/>
            <person name="Harrison M.C."/>
            <person name="Mikhailova A.A."/>
            <person name="Marchal E."/>
            <person name="English S."/>
            <person name="Carruthers M."/>
            <person name="Jennings E.C."/>
            <person name="Chiamaka E.L."/>
            <person name="Frigard R.A."/>
            <person name="Pippel M."/>
            <person name="Attardo G.M."/>
            <person name="Benoit J.B."/>
            <person name="Bornberg-Bauer E."/>
            <person name="Tobe S.S."/>
        </authorList>
    </citation>
    <scope>NUCLEOTIDE SEQUENCE</scope>
    <source>
        <strain evidence="1">Stay&amp;Tobe</strain>
    </source>
</reference>